<dbReference type="AlphaFoldDB" id="A0A8J3TX73"/>
<organism evidence="1 2">
    <name type="scientific">Planotetraspora mira</name>
    <dbReference type="NCBI Taxonomy" id="58121"/>
    <lineage>
        <taxon>Bacteria</taxon>
        <taxon>Bacillati</taxon>
        <taxon>Actinomycetota</taxon>
        <taxon>Actinomycetes</taxon>
        <taxon>Streptosporangiales</taxon>
        <taxon>Streptosporangiaceae</taxon>
        <taxon>Planotetraspora</taxon>
    </lineage>
</organism>
<dbReference type="Proteomes" id="UP000650628">
    <property type="component" value="Unassembled WGS sequence"/>
</dbReference>
<accession>A0A8J3TX73</accession>
<gene>
    <name evidence="1" type="ORF">Pmi06nite_76060</name>
</gene>
<evidence type="ECO:0000313" key="1">
    <source>
        <dbReference type="EMBL" id="GII34164.1"/>
    </source>
</evidence>
<protein>
    <submittedName>
        <fullName evidence="1">Uncharacterized protein</fullName>
    </submittedName>
</protein>
<evidence type="ECO:0000313" key="2">
    <source>
        <dbReference type="Proteomes" id="UP000650628"/>
    </source>
</evidence>
<comment type="caution">
    <text evidence="1">The sequence shown here is derived from an EMBL/GenBank/DDBJ whole genome shotgun (WGS) entry which is preliminary data.</text>
</comment>
<proteinExistence type="predicted"/>
<sequence>MVAGEEMTSRSAALIWLISEEAGGAGGGAPLRFYTGNNGELYGLAWQSPP</sequence>
<name>A0A8J3TX73_9ACTN</name>
<reference evidence="1 2" key="1">
    <citation type="submission" date="2021-01" db="EMBL/GenBank/DDBJ databases">
        <title>Whole genome shotgun sequence of Planotetraspora mira NBRC 15435.</title>
        <authorList>
            <person name="Komaki H."/>
            <person name="Tamura T."/>
        </authorList>
    </citation>
    <scope>NUCLEOTIDE SEQUENCE [LARGE SCALE GENOMIC DNA]</scope>
    <source>
        <strain evidence="1 2">NBRC 15435</strain>
    </source>
</reference>
<keyword evidence="2" id="KW-1185">Reference proteome</keyword>
<dbReference type="EMBL" id="BOOO01000047">
    <property type="protein sequence ID" value="GII34164.1"/>
    <property type="molecule type" value="Genomic_DNA"/>
</dbReference>